<evidence type="ECO:0000256" key="3">
    <source>
        <dbReference type="ARBA" id="ARBA00023326"/>
    </source>
</evidence>
<keyword evidence="9" id="KW-1185">Reference proteome</keyword>
<dbReference type="SMART" id="SM00637">
    <property type="entry name" value="CBD_II"/>
    <property type="match status" value="1"/>
</dbReference>
<feature type="compositionally biased region" description="Pro residues" evidence="4">
    <location>
        <begin position="148"/>
        <end position="169"/>
    </location>
</feature>
<feature type="chain" id="PRO_5045968232" evidence="5">
    <location>
        <begin position="26"/>
        <end position="279"/>
    </location>
</feature>
<dbReference type="InterPro" id="IPR012291">
    <property type="entry name" value="CBM2_carb-bd_dom_sf"/>
</dbReference>
<evidence type="ECO:0000256" key="5">
    <source>
        <dbReference type="SAM" id="SignalP"/>
    </source>
</evidence>
<dbReference type="Pfam" id="PF00553">
    <property type="entry name" value="CBM_2"/>
    <property type="match status" value="1"/>
</dbReference>
<reference evidence="9" key="1">
    <citation type="journal article" date="2019" name="Int. J. Syst. Evol. Microbiol.">
        <title>The Global Catalogue of Microorganisms (GCM) 10K type strain sequencing project: providing services to taxonomists for standard genome sequencing and annotation.</title>
        <authorList>
            <consortium name="The Broad Institute Genomics Platform"/>
            <consortium name="The Broad Institute Genome Sequencing Center for Infectious Disease"/>
            <person name="Wu L."/>
            <person name="Ma J."/>
        </authorList>
    </citation>
    <scope>NUCLEOTIDE SEQUENCE [LARGE SCALE GENOMIC DNA]</scope>
    <source>
        <strain evidence="9">CECT 7649</strain>
    </source>
</reference>
<feature type="domain" description="CBM2" evidence="7">
    <location>
        <begin position="167"/>
        <end position="276"/>
    </location>
</feature>
<name>A0ABW2PHI0_9ACTN</name>
<dbReference type="InterPro" id="IPR001919">
    <property type="entry name" value="CBD2"/>
</dbReference>
<feature type="compositionally biased region" description="Pro residues" evidence="4">
    <location>
        <begin position="28"/>
        <end position="39"/>
    </location>
</feature>
<protein>
    <submittedName>
        <fullName evidence="8">Cellulose binding domain-containing protein</fullName>
    </submittedName>
</protein>
<dbReference type="InterPro" id="IPR036116">
    <property type="entry name" value="FN3_sf"/>
</dbReference>
<dbReference type="InterPro" id="IPR003961">
    <property type="entry name" value="FN3_dom"/>
</dbReference>
<keyword evidence="3" id="KW-0624">Polysaccharide degradation</keyword>
<feature type="signal peptide" evidence="5">
    <location>
        <begin position="1"/>
        <end position="25"/>
    </location>
</feature>
<proteinExistence type="predicted"/>
<evidence type="ECO:0000313" key="8">
    <source>
        <dbReference type="EMBL" id="MFC7387098.1"/>
    </source>
</evidence>
<dbReference type="InterPro" id="IPR013783">
    <property type="entry name" value="Ig-like_fold"/>
</dbReference>
<feature type="region of interest" description="Disordered" evidence="4">
    <location>
        <begin position="143"/>
        <end position="169"/>
    </location>
</feature>
<feature type="region of interest" description="Disordered" evidence="4">
    <location>
        <begin position="24"/>
        <end position="52"/>
    </location>
</feature>
<gene>
    <name evidence="8" type="ORF">ACFQSB_33145</name>
</gene>
<dbReference type="PROSITE" id="PS50853">
    <property type="entry name" value="FN3"/>
    <property type="match status" value="1"/>
</dbReference>
<dbReference type="InterPro" id="IPR008965">
    <property type="entry name" value="CBM2/CBM3_carb-bd_dom_sf"/>
</dbReference>
<keyword evidence="5" id="KW-0732">Signal</keyword>
<comment type="caution">
    <text evidence="8">The sequence shown here is derived from an EMBL/GenBank/DDBJ whole genome shotgun (WGS) entry which is preliminary data.</text>
</comment>
<evidence type="ECO:0000256" key="2">
    <source>
        <dbReference type="ARBA" id="ARBA00023295"/>
    </source>
</evidence>
<accession>A0ABW2PHI0</accession>
<evidence type="ECO:0000313" key="9">
    <source>
        <dbReference type="Proteomes" id="UP001596496"/>
    </source>
</evidence>
<dbReference type="SMART" id="SM00060">
    <property type="entry name" value="FN3"/>
    <property type="match status" value="1"/>
</dbReference>
<sequence length="279" mass="29180">MRSSKRWAVAVAAALITALATPAHAAAPVPPPSPSPRPTPTLADTEPPSQPTGLWECAADYTGAVPFCWRPSTDNVGVVAYDVSMLQGDVFSRIGTVTVTSANADRPYFAATNLVPGRLYSFRVIARDAAGNQSVPSALYTARAQQGLPPPSPSPSPTPTPTPTPSTPVPVPACRVAYSAVDWGTGLSANVRVTNLGTIPIKNWTLRLAFSGNQTVTVVWNATATQAPPWVTFAAPAWQQAIDAGQTYSFGFNASYSGVNDRPTGFLLNGVPCTVTFPA</sequence>
<dbReference type="Gene3D" id="2.60.40.290">
    <property type="match status" value="1"/>
</dbReference>
<evidence type="ECO:0000256" key="4">
    <source>
        <dbReference type="SAM" id="MobiDB-lite"/>
    </source>
</evidence>
<dbReference type="SUPFAM" id="SSF49265">
    <property type="entry name" value="Fibronectin type III"/>
    <property type="match status" value="1"/>
</dbReference>
<dbReference type="PROSITE" id="PS51173">
    <property type="entry name" value="CBM2"/>
    <property type="match status" value="1"/>
</dbReference>
<keyword evidence="2" id="KW-0378">Hydrolase</keyword>
<keyword evidence="1" id="KW-0119">Carbohydrate metabolism</keyword>
<dbReference type="EMBL" id="JBHTCG010000034">
    <property type="protein sequence ID" value="MFC7387098.1"/>
    <property type="molecule type" value="Genomic_DNA"/>
</dbReference>
<evidence type="ECO:0000259" key="6">
    <source>
        <dbReference type="PROSITE" id="PS50853"/>
    </source>
</evidence>
<evidence type="ECO:0000259" key="7">
    <source>
        <dbReference type="PROSITE" id="PS51173"/>
    </source>
</evidence>
<keyword evidence="2" id="KW-0326">Glycosidase</keyword>
<dbReference type="SUPFAM" id="SSF49384">
    <property type="entry name" value="Carbohydrate-binding domain"/>
    <property type="match status" value="1"/>
</dbReference>
<dbReference type="Gene3D" id="2.60.40.10">
    <property type="entry name" value="Immunoglobulins"/>
    <property type="match status" value="1"/>
</dbReference>
<dbReference type="CDD" id="cd00063">
    <property type="entry name" value="FN3"/>
    <property type="match status" value="1"/>
</dbReference>
<evidence type="ECO:0000256" key="1">
    <source>
        <dbReference type="ARBA" id="ARBA00023277"/>
    </source>
</evidence>
<feature type="domain" description="Fibronectin type-III" evidence="6">
    <location>
        <begin position="47"/>
        <end position="147"/>
    </location>
</feature>
<dbReference type="Proteomes" id="UP001596496">
    <property type="component" value="Unassembled WGS sequence"/>
</dbReference>
<organism evidence="8 9">
    <name type="scientific">Sphaerisporangium rhizosphaerae</name>
    <dbReference type="NCBI Taxonomy" id="2269375"/>
    <lineage>
        <taxon>Bacteria</taxon>
        <taxon>Bacillati</taxon>
        <taxon>Actinomycetota</taxon>
        <taxon>Actinomycetes</taxon>
        <taxon>Streptosporangiales</taxon>
        <taxon>Streptosporangiaceae</taxon>
        <taxon>Sphaerisporangium</taxon>
    </lineage>
</organism>
<dbReference type="RefSeq" id="WP_380830775.1">
    <property type="nucleotide sequence ID" value="NZ_JBHTCG010000034.1"/>
</dbReference>